<evidence type="ECO:0000256" key="1">
    <source>
        <dbReference type="ARBA" id="ARBA00004419"/>
    </source>
</evidence>
<comment type="subcellular location">
    <subcellularLocation>
        <location evidence="1">Cytoplasmic vesicle</location>
        <location evidence="1">Autophagosome</location>
    </subcellularLocation>
</comment>
<feature type="signal peptide" evidence="3">
    <location>
        <begin position="1"/>
        <end position="27"/>
    </location>
</feature>
<dbReference type="Proteomes" id="UP000076858">
    <property type="component" value="Unassembled WGS sequence"/>
</dbReference>
<dbReference type="GO" id="GO:0070059">
    <property type="term" value="P:intrinsic apoptotic signaling pathway in response to endoplasmic reticulum stress"/>
    <property type="evidence" value="ECO:0007669"/>
    <property type="project" value="TreeGrafter"/>
</dbReference>
<name>A0A164MB13_9CRUS</name>
<dbReference type="GO" id="GO:0005776">
    <property type="term" value="C:autophagosome"/>
    <property type="evidence" value="ECO:0007669"/>
    <property type="project" value="UniProtKB-SubCell"/>
</dbReference>
<dbReference type="PROSITE" id="PS00108">
    <property type="entry name" value="PROTEIN_KINASE_ST"/>
    <property type="match status" value="1"/>
</dbReference>
<dbReference type="SMART" id="SM00220">
    <property type="entry name" value="S_TKc"/>
    <property type="match status" value="1"/>
</dbReference>
<organism evidence="5 6">
    <name type="scientific">Daphnia magna</name>
    <dbReference type="NCBI Taxonomy" id="35525"/>
    <lineage>
        <taxon>Eukaryota</taxon>
        <taxon>Metazoa</taxon>
        <taxon>Ecdysozoa</taxon>
        <taxon>Arthropoda</taxon>
        <taxon>Crustacea</taxon>
        <taxon>Branchiopoda</taxon>
        <taxon>Diplostraca</taxon>
        <taxon>Cladocera</taxon>
        <taxon>Anomopoda</taxon>
        <taxon>Daphniidae</taxon>
        <taxon>Daphnia</taxon>
    </lineage>
</organism>
<dbReference type="Gene3D" id="3.30.200.20">
    <property type="entry name" value="Phosphorylase Kinase, domain 1"/>
    <property type="match status" value="1"/>
</dbReference>
<dbReference type="SMART" id="SM00320">
    <property type="entry name" value="WD40"/>
    <property type="match status" value="5"/>
</dbReference>
<dbReference type="InterPro" id="IPR001680">
    <property type="entry name" value="WD40_rpt"/>
</dbReference>
<dbReference type="GO" id="GO:0005524">
    <property type="term" value="F:ATP binding"/>
    <property type="evidence" value="ECO:0007669"/>
    <property type="project" value="InterPro"/>
</dbReference>
<dbReference type="InterPro" id="IPR045133">
    <property type="entry name" value="IRE1/2-like"/>
</dbReference>
<dbReference type="PROSITE" id="PS50082">
    <property type="entry name" value="WD_REPEATS_2"/>
    <property type="match status" value="1"/>
</dbReference>
<comment type="caution">
    <text evidence="5">The sequence shown here is derived from an EMBL/GenBank/DDBJ whole genome shotgun (WGS) entry which is preliminary data.</text>
</comment>
<proteinExistence type="predicted"/>
<evidence type="ECO:0000313" key="5">
    <source>
        <dbReference type="EMBL" id="KZS04883.1"/>
    </source>
</evidence>
<dbReference type="InterPro" id="IPR036322">
    <property type="entry name" value="WD40_repeat_dom_sf"/>
</dbReference>
<keyword evidence="3" id="KW-0732">Signal</keyword>
<gene>
    <name evidence="5" type="ORF">APZ42_032067</name>
</gene>
<dbReference type="InterPro" id="IPR011009">
    <property type="entry name" value="Kinase-like_dom_sf"/>
</dbReference>
<feature type="repeat" description="WD" evidence="2">
    <location>
        <begin position="929"/>
        <end position="964"/>
    </location>
</feature>
<dbReference type="OrthoDB" id="6778822at2759"/>
<dbReference type="InterPro" id="IPR008271">
    <property type="entry name" value="Ser/Thr_kinase_AS"/>
</dbReference>
<dbReference type="GO" id="GO:0036498">
    <property type="term" value="P:IRE1-mediated unfolded protein response"/>
    <property type="evidence" value="ECO:0007669"/>
    <property type="project" value="TreeGrafter"/>
</dbReference>
<dbReference type="GO" id="GO:0004674">
    <property type="term" value="F:protein serine/threonine kinase activity"/>
    <property type="evidence" value="ECO:0007669"/>
    <property type="project" value="InterPro"/>
</dbReference>
<dbReference type="STRING" id="35525.A0A164MB13"/>
<accession>A0A164MB13</accession>
<protein>
    <recommendedName>
        <fullName evidence="4">Protein kinase domain-containing protein</fullName>
    </recommendedName>
</protein>
<sequence>MGKLNCWIVANNALLLHCAFLTETADCGPYLGLTERYVAEDLLDDLGYGAVHRGVWKGKPVAIRRIDKSHCFPNWKESFDRHFNGTLDSDNVLKVFDFEEDSSCRYFALELFGGTLEQFCNHQYRGSMPSDAQVLYQIAKGVDYLHKRGLAHGRLNPKAILISQSHPVKMKVSDFGLCQFKDCPSDSGLTVSSDVKEDLSHPKYWINSRLSRKRKSKGLANSDNTFSTPTATVHGDTFAVGCLFFYFLKKGLHPFGERESILNNISKKKSINLKKLDKTHFAFDSIKKLIQDPPTDGTQHLSIALVKLENVLPLRIDENKFYGRGKFGIVYGGTYEGNPVAVKKISIDVFTSEDELKQMQREVEGHGQMNHENVLKLLHFDDMISSSFRYLILELCAGTLTHYCEKKSEELKLPSDELVLYQIANGLHYIHSRNLVHRDVKPDNILISMTPPTKIKLSDFGLCKKVSHQETFSQSGLKGTMNWMAPEMIEIMNDPENQMEQLPHGTIGSDTFSAGCVFFYFLTRGKHPFGKSHHLLTNILEAKPVELEIFEQNLQKEDSGKLRICHIIKNMICIKEKRIALPDVIEQLTPLLIAHRQFKETERVIPGYDKVACLFNPTKPVLACSVKHEVIFFTAANGFIPFSNWKQSELKLQAENTNKITALQWNVSFFNVAIFFPDLGKYSRQNFCSDGNQLAAGDRNGDVIVWSYPAGNILFQMNQHLKDVTTIEWNPSRLDVLATIDRVSGEKKRITLYYCKMQSMGKKCLLWNSSPSDSTTNLLWTIEGENDIMCAKWISKNQIALGFRNGVIKIWEINSSLTKASCTATFPVDDPTNSLEDLQWNENIRYLVSRSSQGEVIRIWSTDSEKCIYKTRVFKCSNFAWRPNKKVTDESEVDRRKLPQSFIFACGTADGDVLIWNPLENDEKLRTLTRQHSKPLVLVVFSPDGRFLASADTNNKIIVWSTKTWDPVFITRSPSLYSLKFSWLFTTSSTDASGYKFAFYTYGIYGSTVKVIEYAITETNDVQQPSVG</sequence>
<reference evidence="5 6" key="1">
    <citation type="submission" date="2016-03" db="EMBL/GenBank/DDBJ databases">
        <title>EvidentialGene: Evidence-directed Construction of Genes on Genomes.</title>
        <authorList>
            <person name="Gilbert D.G."/>
            <person name="Choi J.-H."/>
            <person name="Mockaitis K."/>
            <person name="Colbourne J."/>
            <person name="Pfrender M."/>
        </authorList>
    </citation>
    <scope>NUCLEOTIDE SEQUENCE [LARGE SCALE GENOMIC DNA]</scope>
    <source>
        <strain evidence="5 6">Xinb3</strain>
        <tissue evidence="5">Complete organism</tissue>
    </source>
</reference>
<dbReference type="SUPFAM" id="SSF50978">
    <property type="entry name" value="WD40 repeat-like"/>
    <property type="match status" value="1"/>
</dbReference>
<evidence type="ECO:0000313" key="6">
    <source>
        <dbReference type="Proteomes" id="UP000076858"/>
    </source>
</evidence>
<dbReference type="InterPro" id="IPR000719">
    <property type="entry name" value="Prot_kinase_dom"/>
</dbReference>
<dbReference type="SUPFAM" id="SSF56112">
    <property type="entry name" value="Protein kinase-like (PK-like)"/>
    <property type="match status" value="2"/>
</dbReference>
<dbReference type="EMBL" id="LRGB01003032">
    <property type="protein sequence ID" value="KZS04883.1"/>
    <property type="molecule type" value="Genomic_DNA"/>
</dbReference>
<dbReference type="Gene3D" id="2.130.10.10">
    <property type="entry name" value="YVTN repeat-like/Quinoprotein amine dehydrogenase"/>
    <property type="match status" value="1"/>
</dbReference>
<evidence type="ECO:0000256" key="2">
    <source>
        <dbReference type="PROSITE-ProRule" id="PRU00221"/>
    </source>
</evidence>
<dbReference type="AlphaFoldDB" id="A0A164MB13"/>
<dbReference type="Gene3D" id="1.10.510.10">
    <property type="entry name" value="Transferase(Phosphotransferase) domain 1"/>
    <property type="match status" value="2"/>
</dbReference>
<evidence type="ECO:0000256" key="3">
    <source>
        <dbReference type="SAM" id="SignalP"/>
    </source>
</evidence>
<dbReference type="GO" id="GO:1990604">
    <property type="term" value="C:IRE1-TRAF2-ASK1 complex"/>
    <property type="evidence" value="ECO:0007669"/>
    <property type="project" value="TreeGrafter"/>
</dbReference>
<dbReference type="GO" id="GO:0004521">
    <property type="term" value="F:RNA endonuclease activity"/>
    <property type="evidence" value="ECO:0007669"/>
    <property type="project" value="InterPro"/>
</dbReference>
<dbReference type="Pfam" id="PF00400">
    <property type="entry name" value="WD40"/>
    <property type="match status" value="1"/>
</dbReference>
<keyword evidence="2" id="KW-0853">WD repeat</keyword>
<feature type="domain" description="Protein kinase" evidence="4">
    <location>
        <begin position="37"/>
        <end position="322"/>
    </location>
</feature>
<dbReference type="PANTHER" id="PTHR13954:SF6">
    <property type="entry name" value="NON-SPECIFIC SERINE_THREONINE PROTEIN KINASE"/>
    <property type="match status" value="1"/>
</dbReference>
<dbReference type="Pfam" id="PF00069">
    <property type="entry name" value="Pkinase"/>
    <property type="match status" value="2"/>
</dbReference>
<dbReference type="GO" id="GO:0051082">
    <property type="term" value="F:unfolded protein binding"/>
    <property type="evidence" value="ECO:0007669"/>
    <property type="project" value="TreeGrafter"/>
</dbReference>
<dbReference type="PROSITE" id="PS50011">
    <property type="entry name" value="PROTEIN_KINASE_DOM"/>
    <property type="match status" value="2"/>
</dbReference>
<feature type="chain" id="PRO_5007851692" description="Protein kinase domain-containing protein" evidence="3">
    <location>
        <begin position="28"/>
        <end position="1028"/>
    </location>
</feature>
<dbReference type="PANTHER" id="PTHR13954">
    <property type="entry name" value="IRE1-RELATED"/>
    <property type="match status" value="1"/>
</dbReference>
<feature type="domain" description="Protein kinase" evidence="4">
    <location>
        <begin position="316"/>
        <end position="592"/>
    </location>
</feature>
<keyword evidence="6" id="KW-1185">Reference proteome</keyword>
<dbReference type="PROSITE" id="PS50294">
    <property type="entry name" value="WD_REPEATS_REGION"/>
    <property type="match status" value="1"/>
</dbReference>
<evidence type="ECO:0000259" key="4">
    <source>
        <dbReference type="PROSITE" id="PS50011"/>
    </source>
</evidence>
<dbReference type="InterPro" id="IPR015943">
    <property type="entry name" value="WD40/YVTN_repeat-like_dom_sf"/>
</dbReference>